<gene>
    <name evidence="1" type="ORF">STCU_05233</name>
</gene>
<protein>
    <submittedName>
        <fullName evidence="1">Uncharacterized protein</fullName>
    </submittedName>
</protein>
<organism evidence="1 2">
    <name type="scientific">Strigomonas culicis</name>
    <dbReference type="NCBI Taxonomy" id="28005"/>
    <lineage>
        <taxon>Eukaryota</taxon>
        <taxon>Discoba</taxon>
        <taxon>Euglenozoa</taxon>
        <taxon>Kinetoplastea</taxon>
        <taxon>Metakinetoplastina</taxon>
        <taxon>Trypanosomatida</taxon>
        <taxon>Trypanosomatidae</taxon>
        <taxon>Strigomonadinae</taxon>
        <taxon>Strigomonas</taxon>
    </lineage>
</organism>
<dbReference type="GO" id="GO:0016973">
    <property type="term" value="P:poly(A)+ mRNA export from nucleus"/>
    <property type="evidence" value="ECO:0007669"/>
    <property type="project" value="TreeGrafter"/>
</dbReference>
<keyword evidence="2" id="KW-1185">Reference proteome</keyword>
<proteinExistence type="predicted"/>
<dbReference type="OrthoDB" id="266335at2759"/>
<comment type="caution">
    <text evidence="1">The sequence shown here is derived from an EMBL/GenBank/DDBJ whole genome shotgun (WGS) entry which is preliminary data.</text>
</comment>
<dbReference type="InterPro" id="IPR051037">
    <property type="entry name" value="RNAPII_TF_IWS1"/>
</dbReference>
<dbReference type="EMBL" id="ATMH01005233">
    <property type="protein sequence ID" value="EPY28236.1"/>
    <property type="molecule type" value="Genomic_DNA"/>
</dbReference>
<dbReference type="GO" id="GO:0005634">
    <property type="term" value="C:nucleus"/>
    <property type="evidence" value="ECO:0007669"/>
    <property type="project" value="TreeGrafter"/>
</dbReference>
<dbReference type="PANTHER" id="PTHR46010:SF1">
    <property type="entry name" value="PROTEIN IWS1 HOMOLOG"/>
    <property type="match status" value="1"/>
</dbReference>
<dbReference type="Proteomes" id="UP000015354">
    <property type="component" value="Unassembled WGS sequence"/>
</dbReference>
<dbReference type="AlphaFoldDB" id="S9VM86"/>
<evidence type="ECO:0000313" key="1">
    <source>
        <dbReference type="EMBL" id="EPY28236.1"/>
    </source>
</evidence>
<sequence length="233" mass="26327">MRSARLADEAALQRQQPALHRVGLLETVQAQCLRRNMIEPLVDKRLLEELSYWLYDFGTKEPAPYALRTAALDILLQLPLEGEIEVKTNRRGEEDLTAFHGVTCEQLRATSIGAAINALRMHANELKSNRSKCVLLLQRFSRLFSGGGDAHAAADAATIRPTWRYQRDPTIASPFEVIPTSSEVFMRRVMKPDPMDPTSYNNYLPWHTRAETIMNLSGDLGSRLEQNAPEHDD</sequence>
<name>S9VM86_9TRYP</name>
<dbReference type="InterPro" id="IPR035441">
    <property type="entry name" value="TFIIS/LEDGF_dom_sf"/>
</dbReference>
<evidence type="ECO:0000313" key="2">
    <source>
        <dbReference type="Proteomes" id="UP000015354"/>
    </source>
</evidence>
<accession>S9VM86</accession>
<dbReference type="Gene3D" id="1.20.930.10">
    <property type="entry name" value="Conserved domain common to transcription factors TFIIS, elongin A, CRSP70"/>
    <property type="match status" value="1"/>
</dbReference>
<dbReference type="PANTHER" id="PTHR46010">
    <property type="entry name" value="PROTEIN IWS1 HOMOLOG"/>
    <property type="match status" value="1"/>
</dbReference>
<reference evidence="1 2" key="1">
    <citation type="journal article" date="2013" name="PLoS ONE">
        <title>Predicting the Proteins of Angomonas deanei, Strigomonas culicis and Their Respective Endosymbionts Reveals New Aspects of the Trypanosomatidae Family.</title>
        <authorList>
            <person name="Motta M.C."/>
            <person name="Martins A.C."/>
            <person name="de Souza S.S."/>
            <person name="Catta-Preta C.M."/>
            <person name="Silva R."/>
            <person name="Klein C.C."/>
            <person name="de Almeida L.G."/>
            <person name="de Lima Cunha O."/>
            <person name="Ciapina L.P."/>
            <person name="Brocchi M."/>
            <person name="Colabardini A.C."/>
            <person name="de Araujo Lima B."/>
            <person name="Machado C.R."/>
            <person name="de Almeida Soares C.M."/>
            <person name="Probst C.M."/>
            <person name="de Menezes C.B."/>
            <person name="Thompson C.E."/>
            <person name="Bartholomeu D.C."/>
            <person name="Gradia D.F."/>
            <person name="Pavoni D.P."/>
            <person name="Grisard E.C."/>
            <person name="Fantinatti-Garboggini F."/>
            <person name="Marchini F.K."/>
            <person name="Rodrigues-Luiz G.F."/>
            <person name="Wagner G."/>
            <person name="Goldman G.H."/>
            <person name="Fietto J.L."/>
            <person name="Elias M.C."/>
            <person name="Goldman M.H."/>
            <person name="Sagot M.F."/>
            <person name="Pereira M."/>
            <person name="Stoco P.H."/>
            <person name="de Mendonca-Neto R.P."/>
            <person name="Teixeira S.M."/>
            <person name="Maciel T.E."/>
            <person name="de Oliveira Mendes T.A."/>
            <person name="Urmenyi T.P."/>
            <person name="de Souza W."/>
            <person name="Schenkman S."/>
            <person name="de Vasconcelos A.T."/>
        </authorList>
    </citation>
    <scope>NUCLEOTIDE SEQUENCE [LARGE SCALE GENOMIC DNA]</scope>
</reference>